<sequence length="244" mass="26263">MPFDHNDHYHRLLLRQIPVGCRTALDVGCGTGRFARRLAGLGIEVTAVDASADVLSAAHAAHPGQRQPRYRQADVTTLELPAGHYDFISCLSSLHHMPFDTLGRLRDALAPGGVLAVLGPYAERTAADYAWALAAVPVNAVVRTAVAAKDLACATPVPLRPPVRPADMPLAVVRREAAALLPGCTVRRLLFWRFLLVYRQEAVTAPRPAGEPRASRRRDDGDGVPPVPERGNRAQGREATPSTG</sequence>
<gene>
    <name evidence="6" type="ORF">AQ490_15800</name>
</gene>
<dbReference type="EMBL" id="LLZU01000005">
    <property type="protein sequence ID" value="KRV50536.1"/>
    <property type="molecule type" value="Genomic_DNA"/>
</dbReference>
<evidence type="ECO:0000256" key="1">
    <source>
        <dbReference type="ARBA" id="ARBA00022603"/>
    </source>
</evidence>
<dbReference type="AlphaFoldDB" id="A0A0T6LX04"/>
<dbReference type="CDD" id="cd02440">
    <property type="entry name" value="AdoMet_MTases"/>
    <property type="match status" value="1"/>
</dbReference>
<evidence type="ECO:0000256" key="4">
    <source>
        <dbReference type="SAM" id="MobiDB-lite"/>
    </source>
</evidence>
<organism evidence="6 7">
    <name type="scientific">Wenjunlia vitaminophila</name>
    <name type="common">Streptomyces vitaminophilus</name>
    <dbReference type="NCBI Taxonomy" id="76728"/>
    <lineage>
        <taxon>Bacteria</taxon>
        <taxon>Bacillati</taxon>
        <taxon>Actinomycetota</taxon>
        <taxon>Actinomycetes</taxon>
        <taxon>Kitasatosporales</taxon>
        <taxon>Streptomycetaceae</taxon>
        <taxon>Wenjunlia</taxon>
    </lineage>
</organism>
<dbReference type="Gene3D" id="3.40.50.150">
    <property type="entry name" value="Vaccinia Virus protein VP39"/>
    <property type="match status" value="1"/>
</dbReference>
<protein>
    <submittedName>
        <fullName evidence="6">Methyltransferase</fullName>
    </submittedName>
</protein>
<dbReference type="PANTHER" id="PTHR43464:SF19">
    <property type="entry name" value="UBIQUINONE BIOSYNTHESIS O-METHYLTRANSFERASE, MITOCHONDRIAL"/>
    <property type="match status" value="1"/>
</dbReference>
<name>A0A0T6LX04_WENVI</name>
<comment type="caution">
    <text evidence="6">The sequence shown here is derived from an EMBL/GenBank/DDBJ whole genome shotgun (WGS) entry which is preliminary data.</text>
</comment>
<dbReference type="STRING" id="76728.AQ490_15800"/>
<dbReference type="SUPFAM" id="SSF53335">
    <property type="entry name" value="S-adenosyl-L-methionine-dependent methyltransferases"/>
    <property type="match status" value="1"/>
</dbReference>
<dbReference type="PANTHER" id="PTHR43464">
    <property type="entry name" value="METHYLTRANSFERASE"/>
    <property type="match status" value="1"/>
</dbReference>
<evidence type="ECO:0000256" key="3">
    <source>
        <dbReference type="ARBA" id="ARBA00022691"/>
    </source>
</evidence>
<proteinExistence type="predicted"/>
<dbReference type="InterPro" id="IPR029063">
    <property type="entry name" value="SAM-dependent_MTases_sf"/>
</dbReference>
<dbReference type="Proteomes" id="UP000050867">
    <property type="component" value="Unassembled WGS sequence"/>
</dbReference>
<dbReference type="Pfam" id="PF08241">
    <property type="entry name" value="Methyltransf_11"/>
    <property type="match status" value="1"/>
</dbReference>
<keyword evidence="3" id="KW-0949">S-adenosyl-L-methionine</keyword>
<keyword evidence="7" id="KW-1185">Reference proteome</keyword>
<evidence type="ECO:0000313" key="7">
    <source>
        <dbReference type="Proteomes" id="UP000050867"/>
    </source>
</evidence>
<evidence type="ECO:0000256" key="2">
    <source>
        <dbReference type="ARBA" id="ARBA00022679"/>
    </source>
</evidence>
<feature type="region of interest" description="Disordered" evidence="4">
    <location>
        <begin position="205"/>
        <end position="244"/>
    </location>
</feature>
<dbReference type="GO" id="GO:0008757">
    <property type="term" value="F:S-adenosylmethionine-dependent methyltransferase activity"/>
    <property type="evidence" value="ECO:0007669"/>
    <property type="project" value="InterPro"/>
</dbReference>
<evidence type="ECO:0000313" key="6">
    <source>
        <dbReference type="EMBL" id="KRV50536.1"/>
    </source>
</evidence>
<feature type="domain" description="Methyltransferase type 11" evidence="5">
    <location>
        <begin position="25"/>
        <end position="116"/>
    </location>
</feature>
<keyword evidence="2 6" id="KW-0808">Transferase</keyword>
<evidence type="ECO:0000259" key="5">
    <source>
        <dbReference type="Pfam" id="PF08241"/>
    </source>
</evidence>
<keyword evidence="1 6" id="KW-0489">Methyltransferase</keyword>
<dbReference type="InterPro" id="IPR013216">
    <property type="entry name" value="Methyltransf_11"/>
</dbReference>
<reference evidence="6 7" key="1">
    <citation type="submission" date="2015-10" db="EMBL/GenBank/DDBJ databases">
        <title>Draft genome sequence of pyrrolomycin-producing Streptomyces vitaminophilus.</title>
        <authorList>
            <person name="Graham D.E."/>
            <person name="Mahan K.M."/>
            <person name="Klingeman D.M."/>
            <person name="Hettich R.L."/>
            <person name="Parry R.J."/>
        </authorList>
    </citation>
    <scope>NUCLEOTIDE SEQUENCE [LARGE SCALE GENOMIC DNA]</scope>
    <source>
        <strain evidence="6 7">ATCC 31673</strain>
    </source>
</reference>
<dbReference type="RefSeq" id="WP_018381580.1">
    <property type="nucleotide sequence ID" value="NZ_LLZU01000005.1"/>
</dbReference>
<accession>A0A0T6LX04</accession>
<dbReference type="eggNOG" id="COG2227">
    <property type="taxonomic scope" value="Bacteria"/>
</dbReference>
<dbReference type="GO" id="GO:0032259">
    <property type="term" value="P:methylation"/>
    <property type="evidence" value="ECO:0007669"/>
    <property type="project" value="UniProtKB-KW"/>
</dbReference>
<dbReference type="OrthoDB" id="6064711at2"/>